<dbReference type="eggNOG" id="ENOG5032V9Q">
    <property type="taxonomic scope" value="Bacteria"/>
</dbReference>
<reference evidence="1" key="1">
    <citation type="submission" date="2008-05" db="EMBL/GenBank/DDBJ databases">
        <title>Complete sequence of chromosome1 of Ralstonia pickettii 12J.</title>
        <authorList>
            <consortium name="US DOE Joint Genome Institute"/>
            <person name="Lucas S."/>
            <person name="Copeland A."/>
            <person name="Lapidus A."/>
            <person name="Glavina del Rio T."/>
            <person name="Dalin E."/>
            <person name="Tice H."/>
            <person name="Bruce D."/>
            <person name="Goodwin L."/>
            <person name="Pitluck S."/>
            <person name="Meincke L."/>
            <person name="Brettin T."/>
            <person name="Detter J.C."/>
            <person name="Han C."/>
            <person name="Kuske C.R."/>
            <person name="Schmutz J."/>
            <person name="Larimer F."/>
            <person name="Land M."/>
            <person name="Hauser L."/>
            <person name="Kyrpides N."/>
            <person name="Mikhailova N."/>
            <person name="Marsh T."/>
            <person name="Richardson P."/>
        </authorList>
    </citation>
    <scope>NUCLEOTIDE SEQUENCE</scope>
    <source>
        <strain evidence="1">12J</strain>
    </source>
</reference>
<accession>B2UDR9</accession>
<dbReference type="KEGG" id="rpi:Rpic_3188"/>
<gene>
    <name evidence="1" type="ordered locus">Rpic_3188</name>
</gene>
<dbReference type="HOGENOM" id="CLU_1061168_0_0_4"/>
<proteinExistence type="predicted"/>
<evidence type="ECO:0000313" key="1">
    <source>
        <dbReference type="EMBL" id="ACD28310.1"/>
    </source>
</evidence>
<dbReference type="Pfam" id="PF13365">
    <property type="entry name" value="Trypsin_2"/>
    <property type="match status" value="1"/>
</dbReference>
<dbReference type="EMBL" id="CP001068">
    <property type="protein sequence ID" value="ACD28310.1"/>
    <property type="molecule type" value="Genomic_DNA"/>
</dbReference>
<dbReference type="InterPro" id="IPR009003">
    <property type="entry name" value="Peptidase_S1_PA"/>
</dbReference>
<name>B2UDR9_RALPJ</name>
<sequence length="262" mass="28454">MEAKRKVGSLRDPAARWGRDAFNTYRGCVAFVVTEDDHGTQGIGTCFHVGEGVFVTARHVVEGRTISEIGFDDDLTALSLLEDPKHWDRKPQGSVTITRGPLFHSNAEIDLACFVAEPYPKRSIPLGGHLDDWMGQYELVLYRTLVLGYPPVQLTKKPLLVASLGEVNALTDLYCSPHPHFIVSSTARGGFSGGPALVAYDEANPDGGTAALGVVTQALCKNGEPEQLGYMAVLTIEPVYGMLEQHGILPVAQKLDFCRDES</sequence>
<dbReference type="AlphaFoldDB" id="B2UDR9"/>
<protein>
    <submittedName>
        <fullName evidence="1">Peptidase C24, Calicivirus polyprotein ORF 1</fullName>
    </submittedName>
</protein>
<organism evidence="1">
    <name type="scientific">Ralstonia pickettii (strain 12J)</name>
    <dbReference type="NCBI Taxonomy" id="402626"/>
    <lineage>
        <taxon>Bacteria</taxon>
        <taxon>Pseudomonadati</taxon>
        <taxon>Pseudomonadota</taxon>
        <taxon>Betaproteobacteria</taxon>
        <taxon>Burkholderiales</taxon>
        <taxon>Burkholderiaceae</taxon>
        <taxon>Ralstonia</taxon>
    </lineage>
</organism>
<dbReference type="SUPFAM" id="SSF50494">
    <property type="entry name" value="Trypsin-like serine proteases"/>
    <property type="match status" value="1"/>
</dbReference>
<dbReference type="STRING" id="402626.Rpic_3188"/>